<dbReference type="GeneID" id="41717739"/>
<evidence type="ECO:0000313" key="4">
    <source>
        <dbReference type="Proteomes" id="UP000325030"/>
    </source>
</evidence>
<keyword evidence="3" id="KW-1185">Reference proteome</keyword>
<accession>A0A510DV87</accession>
<evidence type="ECO:0000313" key="2">
    <source>
        <dbReference type="EMBL" id="BBG26877.1"/>
    </source>
</evidence>
<dbReference type="Proteomes" id="UP000322983">
    <property type="component" value="Chromosome"/>
</dbReference>
<dbReference type="AlphaFoldDB" id="A0A510E332"/>
<name>A0A510E332_9CREN</name>
<dbReference type="OrthoDB" id="376837at2157"/>
<evidence type="ECO:0000313" key="3">
    <source>
        <dbReference type="Proteomes" id="UP000322983"/>
    </source>
</evidence>
<dbReference type="EMBL" id="AP018930">
    <property type="protein sequence ID" value="BBG26877.1"/>
    <property type="molecule type" value="Genomic_DNA"/>
</dbReference>
<proteinExistence type="predicted"/>
<organism evidence="2 4">
    <name type="scientific">Sulfuracidifex tepidarius</name>
    <dbReference type="NCBI Taxonomy" id="1294262"/>
    <lineage>
        <taxon>Archaea</taxon>
        <taxon>Thermoproteota</taxon>
        <taxon>Thermoprotei</taxon>
        <taxon>Sulfolobales</taxon>
        <taxon>Sulfolobaceae</taxon>
        <taxon>Sulfuracidifex</taxon>
    </lineage>
</organism>
<dbReference type="KEGG" id="step:IC006_1423"/>
<protein>
    <submittedName>
        <fullName evidence="2">Uncharacterized protein</fullName>
    </submittedName>
</protein>
<dbReference type="RefSeq" id="WP_149528513.1">
    <property type="nucleotide sequence ID" value="NZ_AP018929.1"/>
</dbReference>
<dbReference type="Proteomes" id="UP000325030">
    <property type="component" value="Chromosome"/>
</dbReference>
<reference evidence="4" key="1">
    <citation type="submission" date="2018-09" db="EMBL/GenBank/DDBJ databases">
        <title>Complete Genome Sequencing of Sulfolobus sp. JCM 16834.</title>
        <authorList>
            <person name="Kato S."/>
            <person name="Itoh T."/>
            <person name="Ohkuma M."/>
        </authorList>
    </citation>
    <scope>NUCLEOTIDE SEQUENCE [LARGE SCALE GENOMIC DNA]</scope>
    <source>
        <strain evidence="4">IC-007</strain>
    </source>
</reference>
<dbReference type="STRING" id="1294262.GCA_001316085_02954"/>
<evidence type="ECO:0000313" key="1">
    <source>
        <dbReference type="EMBL" id="BBG24121.1"/>
    </source>
</evidence>
<reference evidence="2 3" key="2">
    <citation type="journal article" date="2020" name="Int. J. Syst. Evol. Microbiol.">
        <title>Sulfuracidifex tepidarius gen. nov., sp. nov. and transfer of Sulfolobus metallicus Huber and Stetter 1992 to the genus Sulfuracidifex as Sulfuracidifex metallicus comb. nov.</title>
        <authorList>
            <person name="Itoh T."/>
            <person name="Miura T."/>
            <person name="Sakai H.D."/>
            <person name="Kato S."/>
            <person name="Ohkuma M."/>
            <person name="Takashina T."/>
        </authorList>
    </citation>
    <scope>NUCLEOTIDE SEQUENCE</scope>
    <source>
        <strain evidence="1 3">IC-006</strain>
        <strain evidence="2">IC-007</strain>
    </source>
</reference>
<sequence>MTTAKVYYKLEVLAPCEELAKEINGALEGQIFDYETMQLKKLEIEELCPECIVIVKKVGGEE</sequence>
<gene>
    <name evidence="1" type="ORF">IC006_1423</name>
    <name evidence="2" type="ORF">IC007_1399</name>
</gene>
<accession>A0A510E332</accession>
<dbReference type="EMBL" id="AP018929">
    <property type="protein sequence ID" value="BBG24121.1"/>
    <property type="molecule type" value="Genomic_DNA"/>
</dbReference>